<dbReference type="EMBL" id="LNXX01000006">
    <property type="protein sequence ID" value="KTC92675.1"/>
    <property type="molecule type" value="Genomic_DNA"/>
</dbReference>
<keyword evidence="3" id="KW-1185">Reference proteome</keyword>
<evidence type="ECO:0000313" key="1">
    <source>
        <dbReference type="EMBL" id="KTC92675.1"/>
    </source>
</evidence>
<dbReference type="EMBL" id="UGNX01000001">
    <property type="protein sequence ID" value="STX36109.1"/>
    <property type="molecule type" value="Genomic_DNA"/>
</dbReference>
<reference evidence="2 4" key="2">
    <citation type="submission" date="2018-06" db="EMBL/GenBank/DDBJ databases">
        <authorList>
            <consortium name="Pathogen Informatics"/>
            <person name="Doyle S."/>
        </authorList>
    </citation>
    <scope>NUCLEOTIDE SEQUENCE [LARGE SCALE GENOMIC DNA]</scope>
    <source>
        <strain evidence="2 4">NCTC12438</strain>
    </source>
</reference>
<protein>
    <submittedName>
        <fullName evidence="2">Uncharacterized protein</fullName>
    </submittedName>
</protein>
<proteinExistence type="predicted"/>
<organism evidence="2 4">
    <name type="scientific">Legionella cincinnatiensis</name>
    <dbReference type="NCBI Taxonomy" id="28085"/>
    <lineage>
        <taxon>Bacteria</taxon>
        <taxon>Pseudomonadati</taxon>
        <taxon>Pseudomonadota</taxon>
        <taxon>Gammaproteobacteria</taxon>
        <taxon>Legionellales</taxon>
        <taxon>Legionellaceae</taxon>
        <taxon>Legionella</taxon>
    </lineage>
</organism>
<name>A0A378ILS9_9GAMM</name>
<evidence type="ECO:0000313" key="4">
    <source>
        <dbReference type="Proteomes" id="UP000255316"/>
    </source>
</evidence>
<dbReference type="AlphaFoldDB" id="A0A378ILS9"/>
<dbReference type="Proteomes" id="UP000255316">
    <property type="component" value="Unassembled WGS sequence"/>
</dbReference>
<reference evidence="1 3" key="1">
    <citation type="submission" date="2015-11" db="EMBL/GenBank/DDBJ databases">
        <title>Genomic analysis of 38 Legionella species identifies large and diverse effector repertoires.</title>
        <authorList>
            <person name="Burstein D."/>
            <person name="Amaro F."/>
            <person name="Zusman T."/>
            <person name="Lifshitz Z."/>
            <person name="Cohen O."/>
            <person name="Gilbert J.A."/>
            <person name="Pupko T."/>
            <person name="Shuman H.A."/>
            <person name="Segal G."/>
        </authorList>
    </citation>
    <scope>NUCLEOTIDE SEQUENCE [LARGE SCALE GENOMIC DNA]</scope>
    <source>
        <strain evidence="1 3">CDC#72-OH-14</strain>
    </source>
</reference>
<accession>A0A378ILS9</accession>
<dbReference type="STRING" id="28085.Lcin_0585"/>
<dbReference type="Proteomes" id="UP000054854">
    <property type="component" value="Unassembled WGS sequence"/>
</dbReference>
<evidence type="ECO:0000313" key="2">
    <source>
        <dbReference type="EMBL" id="STX36109.1"/>
    </source>
</evidence>
<evidence type="ECO:0000313" key="3">
    <source>
        <dbReference type="Proteomes" id="UP000054854"/>
    </source>
</evidence>
<sequence length="68" mass="7658">MDDLKSNHGRPVVRSFLQHVVDIVGSMAQTTEEDWMYETPKLSDVVTTVSVSLMELVYSCVKKDGEKP</sequence>
<gene>
    <name evidence="1" type="ORF">Lcin_0585</name>
    <name evidence="2" type="ORF">NCTC12438_02739</name>
</gene>